<feature type="transmembrane region" description="Helical" evidence="8">
    <location>
        <begin position="85"/>
        <end position="114"/>
    </location>
</feature>
<name>A0A1M4U9Q9_9FIRM</name>
<protein>
    <submittedName>
        <fullName evidence="9">Spore germination protein KB</fullName>
    </submittedName>
</protein>
<keyword evidence="5 8" id="KW-0812">Transmembrane</keyword>
<comment type="subcellular location">
    <subcellularLocation>
        <location evidence="1">Membrane</location>
        <topology evidence="1">Multi-pass membrane protein</topology>
    </subcellularLocation>
</comment>
<evidence type="ECO:0000256" key="6">
    <source>
        <dbReference type="ARBA" id="ARBA00022989"/>
    </source>
</evidence>
<evidence type="ECO:0000256" key="7">
    <source>
        <dbReference type="ARBA" id="ARBA00023136"/>
    </source>
</evidence>
<feature type="transmembrane region" description="Helical" evidence="8">
    <location>
        <begin position="21"/>
        <end position="43"/>
    </location>
</feature>
<dbReference type="NCBIfam" id="TIGR00912">
    <property type="entry name" value="2A0309"/>
    <property type="match status" value="1"/>
</dbReference>
<dbReference type="PANTHER" id="PTHR34975">
    <property type="entry name" value="SPORE GERMINATION PROTEIN A2"/>
    <property type="match status" value="1"/>
</dbReference>
<evidence type="ECO:0000313" key="9">
    <source>
        <dbReference type="EMBL" id="SHE53571.1"/>
    </source>
</evidence>
<accession>A0A1M4U9Q9</accession>
<evidence type="ECO:0000256" key="8">
    <source>
        <dbReference type="SAM" id="Phobius"/>
    </source>
</evidence>
<evidence type="ECO:0000256" key="1">
    <source>
        <dbReference type="ARBA" id="ARBA00004141"/>
    </source>
</evidence>
<keyword evidence="10" id="KW-1185">Reference proteome</keyword>
<keyword evidence="3" id="KW-0813">Transport</keyword>
<keyword evidence="6 8" id="KW-1133">Transmembrane helix</keyword>
<sequence length="371" mass="40192">MQQDGRGNLIEEGRISSRQMAMLLFTLIISTVDVYLPAVVAGVAGRDAWIAVFLAVVYALVIWAVAVTLASRFPRQTIIHYSKEILGPFLGGLIGMLLLVYFFFVGASIVRILVEIMKSSFMPRTPLVIFAASVVLVACYALFGGLEVIARVNGILLPLGIAALLFVGLGSLPQVDFGQYLPVLEKGLGPVNWGGVILASTIAEIIIILMLYPYLQDRNRVGLNGLWALLGLGAAMLIGVLAIGLFTAEVTAAMNFPALEMVRVIRLGPQRTYLDIVIAAIWVGGIFVKVALVYYAVALGLAQWLGLRNYRPLVVPVGILMVALSVMAYHGLSDLLYTELKIFPGYSLSHALLIPLLLLVVAWLRGWRAKG</sequence>
<dbReference type="Pfam" id="PF03845">
    <property type="entry name" value="Spore_permease"/>
    <property type="match status" value="1"/>
</dbReference>
<feature type="transmembrane region" description="Helical" evidence="8">
    <location>
        <begin position="227"/>
        <end position="256"/>
    </location>
</feature>
<feature type="transmembrane region" description="Helical" evidence="8">
    <location>
        <begin position="344"/>
        <end position="364"/>
    </location>
</feature>
<dbReference type="GO" id="GO:0009847">
    <property type="term" value="P:spore germination"/>
    <property type="evidence" value="ECO:0007669"/>
    <property type="project" value="InterPro"/>
</dbReference>
<proteinExistence type="inferred from homology"/>
<feature type="transmembrane region" description="Helical" evidence="8">
    <location>
        <begin position="155"/>
        <end position="173"/>
    </location>
</feature>
<evidence type="ECO:0000313" key="10">
    <source>
        <dbReference type="Proteomes" id="UP000184196"/>
    </source>
</evidence>
<feature type="transmembrane region" description="Helical" evidence="8">
    <location>
        <begin position="313"/>
        <end position="332"/>
    </location>
</feature>
<evidence type="ECO:0000256" key="5">
    <source>
        <dbReference type="ARBA" id="ARBA00022692"/>
    </source>
</evidence>
<feature type="transmembrane region" description="Helical" evidence="8">
    <location>
        <begin position="126"/>
        <end position="143"/>
    </location>
</feature>
<dbReference type="AlphaFoldDB" id="A0A1M4U9Q9"/>
<dbReference type="EMBL" id="FQUW01000006">
    <property type="protein sequence ID" value="SHE53571.1"/>
    <property type="molecule type" value="Genomic_DNA"/>
</dbReference>
<reference evidence="10" key="1">
    <citation type="submission" date="2016-11" db="EMBL/GenBank/DDBJ databases">
        <authorList>
            <person name="Varghese N."/>
            <person name="Submissions S."/>
        </authorList>
    </citation>
    <scope>NUCLEOTIDE SEQUENCE [LARGE SCALE GENOMIC DNA]</scope>
    <source>
        <strain evidence="10">DSM 11792</strain>
    </source>
</reference>
<organism evidence="9 10">
    <name type="scientific">Desulfofundulus australicus DSM 11792</name>
    <dbReference type="NCBI Taxonomy" id="1121425"/>
    <lineage>
        <taxon>Bacteria</taxon>
        <taxon>Bacillati</taxon>
        <taxon>Bacillota</taxon>
        <taxon>Clostridia</taxon>
        <taxon>Eubacteriales</taxon>
        <taxon>Peptococcaceae</taxon>
        <taxon>Desulfofundulus</taxon>
    </lineage>
</organism>
<dbReference type="Gene3D" id="1.20.1740.10">
    <property type="entry name" value="Amino acid/polyamine transporter I"/>
    <property type="match status" value="1"/>
</dbReference>
<dbReference type="GO" id="GO:0016020">
    <property type="term" value="C:membrane"/>
    <property type="evidence" value="ECO:0007669"/>
    <property type="project" value="UniProtKB-SubCell"/>
</dbReference>
<dbReference type="Proteomes" id="UP000184196">
    <property type="component" value="Unassembled WGS sequence"/>
</dbReference>
<dbReference type="PANTHER" id="PTHR34975:SF2">
    <property type="entry name" value="SPORE GERMINATION PROTEIN A2"/>
    <property type="match status" value="1"/>
</dbReference>
<feature type="transmembrane region" description="Helical" evidence="8">
    <location>
        <begin position="49"/>
        <end position="73"/>
    </location>
</feature>
<keyword evidence="4" id="KW-0309">Germination</keyword>
<evidence type="ECO:0000256" key="3">
    <source>
        <dbReference type="ARBA" id="ARBA00022448"/>
    </source>
</evidence>
<keyword evidence="7 8" id="KW-0472">Membrane</keyword>
<dbReference type="RefSeq" id="WP_073162879.1">
    <property type="nucleotide sequence ID" value="NZ_FQUW01000006.1"/>
</dbReference>
<comment type="similarity">
    <text evidence="2">Belongs to the amino acid-polyamine-organocation (APC) superfamily. Spore germination protein (SGP) (TC 2.A.3.9) family.</text>
</comment>
<dbReference type="InterPro" id="IPR004761">
    <property type="entry name" value="Spore_GerAB"/>
</dbReference>
<evidence type="ECO:0000256" key="2">
    <source>
        <dbReference type="ARBA" id="ARBA00007998"/>
    </source>
</evidence>
<feature type="transmembrane region" description="Helical" evidence="8">
    <location>
        <begin position="276"/>
        <end position="301"/>
    </location>
</feature>
<evidence type="ECO:0000256" key="4">
    <source>
        <dbReference type="ARBA" id="ARBA00022544"/>
    </source>
</evidence>
<feature type="transmembrane region" description="Helical" evidence="8">
    <location>
        <begin position="193"/>
        <end position="215"/>
    </location>
</feature>
<gene>
    <name evidence="9" type="ORF">SAMN02745218_00449</name>
</gene>